<comment type="function">
    <text evidence="11">Catalyzes the specific phosphorylation of the 3-hydroxyl group of shikimic acid using ATP as a cosubstrate.</text>
</comment>
<protein>
    <recommendedName>
        <fullName evidence="3 11">Shikimate kinase</fullName>
        <shortName evidence="11">SK</shortName>
        <ecNumber evidence="3 11">2.7.1.71</ecNumber>
    </recommendedName>
</protein>
<evidence type="ECO:0000256" key="3">
    <source>
        <dbReference type="ARBA" id="ARBA00012154"/>
    </source>
</evidence>
<evidence type="ECO:0000256" key="5">
    <source>
        <dbReference type="ARBA" id="ARBA00022679"/>
    </source>
</evidence>
<feature type="binding site" evidence="11">
    <location>
        <position position="117"/>
    </location>
    <ligand>
        <name>ATP</name>
        <dbReference type="ChEBI" id="CHEBI:30616"/>
    </ligand>
</feature>
<feature type="binding site" evidence="11">
    <location>
        <position position="80"/>
    </location>
    <ligand>
        <name>substrate</name>
    </ligand>
</feature>
<feature type="binding site" evidence="11">
    <location>
        <position position="34"/>
    </location>
    <ligand>
        <name>substrate</name>
    </ligand>
</feature>
<organism evidence="12 13">
    <name type="scientific">Aeromicrobium halocynthiae</name>
    <dbReference type="NCBI Taxonomy" id="560557"/>
    <lineage>
        <taxon>Bacteria</taxon>
        <taxon>Bacillati</taxon>
        <taxon>Actinomycetota</taxon>
        <taxon>Actinomycetes</taxon>
        <taxon>Propionibacteriales</taxon>
        <taxon>Nocardioidaceae</taxon>
        <taxon>Aeromicrobium</taxon>
    </lineage>
</organism>
<feature type="binding site" evidence="11">
    <location>
        <begin position="12"/>
        <end position="17"/>
    </location>
    <ligand>
        <name>ATP</name>
        <dbReference type="ChEBI" id="CHEBI:30616"/>
    </ligand>
</feature>
<dbReference type="GO" id="GO:0016301">
    <property type="term" value="F:kinase activity"/>
    <property type="evidence" value="ECO:0007669"/>
    <property type="project" value="UniProtKB-KW"/>
</dbReference>
<keyword evidence="9 11" id="KW-0057">Aromatic amino acid biosynthesis</keyword>
<dbReference type="InterPro" id="IPR023000">
    <property type="entry name" value="Shikimate_kinase_CS"/>
</dbReference>
<dbReference type="PANTHER" id="PTHR21087:SF16">
    <property type="entry name" value="SHIKIMATE KINASE 1, CHLOROPLASTIC"/>
    <property type="match status" value="1"/>
</dbReference>
<feature type="binding site" evidence="11">
    <location>
        <position position="135"/>
    </location>
    <ligand>
        <name>substrate</name>
    </ligand>
</feature>
<name>A0ABN2VRD6_9ACTN</name>
<comment type="catalytic activity">
    <reaction evidence="10 11">
        <text>shikimate + ATP = 3-phosphoshikimate + ADP + H(+)</text>
        <dbReference type="Rhea" id="RHEA:13121"/>
        <dbReference type="ChEBI" id="CHEBI:15378"/>
        <dbReference type="ChEBI" id="CHEBI:30616"/>
        <dbReference type="ChEBI" id="CHEBI:36208"/>
        <dbReference type="ChEBI" id="CHEBI:145989"/>
        <dbReference type="ChEBI" id="CHEBI:456216"/>
        <dbReference type="EC" id="2.7.1.71"/>
    </reaction>
</comment>
<keyword evidence="6 11" id="KW-0547">Nucleotide-binding</keyword>
<evidence type="ECO:0000313" key="13">
    <source>
        <dbReference type="Proteomes" id="UP001501480"/>
    </source>
</evidence>
<dbReference type="Proteomes" id="UP001501480">
    <property type="component" value="Unassembled WGS sequence"/>
</dbReference>
<comment type="pathway">
    <text evidence="1 11">Metabolic intermediate biosynthesis; chorismate biosynthesis; chorismate from D-erythrose 4-phosphate and phosphoenolpyruvate: step 5/7.</text>
</comment>
<comment type="subcellular location">
    <subcellularLocation>
        <location evidence="11">Cytoplasm</location>
    </subcellularLocation>
</comment>
<keyword evidence="8 11" id="KW-0067">ATP-binding</keyword>
<evidence type="ECO:0000256" key="2">
    <source>
        <dbReference type="ARBA" id="ARBA00006997"/>
    </source>
</evidence>
<evidence type="ECO:0000313" key="12">
    <source>
        <dbReference type="EMBL" id="GAA2069909.1"/>
    </source>
</evidence>
<evidence type="ECO:0000256" key="1">
    <source>
        <dbReference type="ARBA" id="ARBA00004842"/>
    </source>
</evidence>
<dbReference type="InterPro" id="IPR000623">
    <property type="entry name" value="Shikimate_kinase/TSH1"/>
</dbReference>
<keyword evidence="11" id="KW-0963">Cytoplasm</keyword>
<evidence type="ECO:0000256" key="8">
    <source>
        <dbReference type="ARBA" id="ARBA00022840"/>
    </source>
</evidence>
<keyword evidence="11" id="KW-0479">Metal-binding</keyword>
<evidence type="ECO:0000256" key="9">
    <source>
        <dbReference type="ARBA" id="ARBA00023141"/>
    </source>
</evidence>
<comment type="subunit">
    <text evidence="11">Monomer.</text>
</comment>
<feature type="binding site" evidence="11">
    <location>
        <position position="16"/>
    </location>
    <ligand>
        <name>Mg(2+)</name>
        <dbReference type="ChEBI" id="CHEBI:18420"/>
    </ligand>
</feature>
<dbReference type="PANTHER" id="PTHR21087">
    <property type="entry name" value="SHIKIMATE KINASE"/>
    <property type="match status" value="1"/>
</dbReference>
<dbReference type="EMBL" id="BAAAPY010000001">
    <property type="protein sequence ID" value="GAA2069909.1"/>
    <property type="molecule type" value="Genomic_DNA"/>
</dbReference>
<dbReference type="SUPFAM" id="SSF52540">
    <property type="entry name" value="P-loop containing nucleoside triphosphate hydrolases"/>
    <property type="match status" value="1"/>
</dbReference>
<sequence length="169" mass="17979">MSPRVVLVGPPGAGKTTVAAELGRRLGVAVRDTDADVEAREAMTVQDVFVTHGEARFRELERDAVREALSTHDGVLALGGGAVTTDAVRRSLDGHRVVFLDVSLTESAARVGLGTSRPLLLGNVRGTLKKLMDDRRPLYTQVATLTVVTDGLSPEQVADHILTELGETT</sequence>
<gene>
    <name evidence="11" type="primary">aroK</name>
    <name evidence="12" type="ORF">GCM10009821_03340</name>
</gene>
<dbReference type="PROSITE" id="PS01128">
    <property type="entry name" value="SHIKIMATE_KINASE"/>
    <property type="match status" value="1"/>
</dbReference>
<keyword evidence="11" id="KW-0460">Magnesium</keyword>
<evidence type="ECO:0000256" key="10">
    <source>
        <dbReference type="ARBA" id="ARBA00048567"/>
    </source>
</evidence>
<dbReference type="Gene3D" id="3.40.50.300">
    <property type="entry name" value="P-loop containing nucleotide triphosphate hydrolases"/>
    <property type="match status" value="1"/>
</dbReference>
<keyword evidence="5 11" id="KW-0808">Transferase</keyword>
<dbReference type="RefSeq" id="WP_344323535.1">
    <property type="nucleotide sequence ID" value="NZ_BAAAPY010000001.1"/>
</dbReference>
<proteinExistence type="inferred from homology"/>
<dbReference type="Pfam" id="PF01202">
    <property type="entry name" value="SKI"/>
    <property type="match status" value="1"/>
</dbReference>
<reference evidence="12 13" key="1">
    <citation type="journal article" date="2019" name="Int. J. Syst. Evol. Microbiol.">
        <title>The Global Catalogue of Microorganisms (GCM) 10K type strain sequencing project: providing services to taxonomists for standard genome sequencing and annotation.</title>
        <authorList>
            <consortium name="The Broad Institute Genomics Platform"/>
            <consortium name="The Broad Institute Genome Sequencing Center for Infectious Disease"/>
            <person name="Wu L."/>
            <person name="Ma J."/>
        </authorList>
    </citation>
    <scope>NUCLEOTIDE SEQUENCE [LARGE SCALE GENOMIC DNA]</scope>
    <source>
        <strain evidence="12 13">JCM 15749</strain>
    </source>
</reference>
<evidence type="ECO:0000256" key="11">
    <source>
        <dbReference type="HAMAP-Rule" id="MF_00109"/>
    </source>
</evidence>
<comment type="similarity">
    <text evidence="2 11">Belongs to the shikimate kinase family.</text>
</comment>
<evidence type="ECO:0000256" key="7">
    <source>
        <dbReference type="ARBA" id="ARBA00022777"/>
    </source>
</evidence>
<keyword evidence="13" id="KW-1185">Reference proteome</keyword>
<evidence type="ECO:0000256" key="6">
    <source>
        <dbReference type="ARBA" id="ARBA00022741"/>
    </source>
</evidence>
<keyword evidence="4 11" id="KW-0028">Amino-acid biosynthesis</keyword>
<feature type="binding site" evidence="11">
    <location>
        <position position="58"/>
    </location>
    <ligand>
        <name>substrate</name>
    </ligand>
</feature>
<dbReference type="HAMAP" id="MF_00109">
    <property type="entry name" value="Shikimate_kinase"/>
    <property type="match status" value="1"/>
</dbReference>
<dbReference type="EC" id="2.7.1.71" evidence="3 11"/>
<keyword evidence="7 11" id="KW-0418">Kinase</keyword>
<dbReference type="InterPro" id="IPR031322">
    <property type="entry name" value="Shikimate/glucono_kinase"/>
</dbReference>
<accession>A0ABN2VRD6</accession>
<dbReference type="InterPro" id="IPR027417">
    <property type="entry name" value="P-loop_NTPase"/>
</dbReference>
<dbReference type="PRINTS" id="PR01100">
    <property type="entry name" value="SHIKIMTKNASE"/>
</dbReference>
<comment type="cofactor">
    <cofactor evidence="11">
        <name>Mg(2+)</name>
        <dbReference type="ChEBI" id="CHEBI:18420"/>
    </cofactor>
    <text evidence="11">Binds 1 Mg(2+) ion per subunit.</text>
</comment>
<evidence type="ECO:0000256" key="4">
    <source>
        <dbReference type="ARBA" id="ARBA00022605"/>
    </source>
</evidence>
<comment type="caution">
    <text evidence="12">The sequence shown here is derived from an EMBL/GenBank/DDBJ whole genome shotgun (WGS) entry which is preliminary data.</text>
</comment>
<comment type="caution">
    <text evidence="11">Lacks conserved residue(s) required for the propagation of feature annotation.</text>
</comment>
<dbReference type="CDD" id="cd00464">
    <property type="entry name" value="SK"/>
    <property type="match status" value="1"/>
</dbReference>